<gene>
    <name evidence="1" type="ORF">E9531_10510</name>
</gene>
<dbReference type="EMBL" id="STFG01000010">
    <property type="protein sequence ID" value="THU00690.1"/>
    <property type="molecule type" value="Genomic_DNA"/>
</dbReference>
<name>A0A4S8F0C6_9BURK</name>
<comment type="caution">
    <text evidence="1">The sequence shown here is derived from an EMBL/GenBank/DDBJ whole genome shotgun (WGS) entry which is preliminary data.</text>
</comment>
<dbReference type="OrthoDB" id="9975992at2"/>
<dbReference type="Proteomes" id="UP000308917">
    <property type="component" value="Unassembled WGS sequence"/>
</dbReference>
<organism evidence="1 2">
    <name type="scientific">Lampropedia puyangensis</name>
    <dbReference type="NCBI Taxonomy" id="1330072"/>
    <lineage>
        <taxon>Bacteria</taxon>
        <taxon>Pseudomonadati</taxon>
        <taxon>Pseudomonadota</taxon>
        <taxon>Betaproteobacteria</taxon>
        <taxon>Burkholderiales</taxon>
        <taxon>Comamonadaceae</taxon>
        <taxon>Lampropedia</taxon>
    </lineage>
</organism>
<accession>A0A4S8F0C6</accession>
<dbReference type="RefSeq" id="WP_136573708.1">
    <property type="nucleotide sequence ID" value="NZ_STFG01000010.1"/>
</dbReference>
<proteinExistence type="predicted"/>
<reference evidence="1 2" key="1">
    <citation type="journal article" date="2015" name="Antonie Van Leeuwenhoek">
        <title>Lampropedia puyangensis sp. nov., isolated from symptomatic bark of Populus ? euramericana canker and emended description of Lampropedia hyalina (Ehrenberg 1832) Lee et al. 2004.</title>
        <authorList>
            <person name="Li Y."/>
            <person name="Wang T."/>
            <person name="Piao C.G."/>
            <person name="Wang L.F."/>
            <person name="Tian G.Z."/>
            <person name="Zhu T.H."/>
            <person name="Guo M.W."/>
        </authorList>
    </citation>
    <scope>NUCLEOTIDE SEQUENCE [LARGE SCALE GENOMIC DNA]</scope>
    <source>
        <strain evidence="1 2">2-bin</strain>
    </source>
</reference>
<evidence type="ECO:0000313" key="2">
    <source>
        <dbReference type="Proteomes" id="UP000308917"/>
    </source>
</evidence>
<evidence type="ECO:0000313" key="1">
    <source>
        <dbReference type="EMBL" id="THU00690.1"/>
    </source>
</evidence>
<sequence length="90" mass="9898">MPVIHDKKQQVQKQQGKALEQPRDSSLYLAVSHAAEVRDPVVRAASVWGRIVETTALHWGMAAVSTGVHQPLRQGGLSSPALRTPVWFAY</sequence>
<protein>
    <submittedName>
        <fullName evidence="1">Uncharacterized protein</fullName>
    </submittedName>
</protein>
<dbReference type="AlphaFoldDB" id="A0A4S8F0C6"/>
<keyword evidence="2" id="KW-1185">Reference proteome</keyword>